<gene>
    <name evidence="2" type="ORF">F7231_10335</name>
</gene>
<dbReference type="InterPro" id="IPR026950">
    <property type="entry name" value="Caps_assemb_Wzi"/>
</dbReference>
<comment type="caution">
    <text evidence="2">The sequence shown here is derived from an EMBL/GenBank/DDBJ whole genome shotgun (WGS) entry which is preliminary data.</text>
</comment>
<evidence type="ECO:0000313" key="2">
    <source>
        <dbReference type="EMBL" id="NID10568.1"/>
    </source>
</evidence>
<accession>A0ABX0QFA4</accession>
<sequence length="517" mass="57569">MRFHLPTLFVLVHLAGSVYSQATTRAFPTRQPQPGFKATHIQGVVEVGGLVSDVSQTPFWLRTNQYGIVPLGGSAGTLRASAFREYQSDSTATATRKGSQFDWGFGLSVVGNTGPTNLSNGNLNDARQVLWPEVFAKVRFGQFEVFAGRRREVYGLGDTTLTSGFVAWSGNALPFPKVQVHTPNFVPIKWLKNAVAFRAGYAHGWFTQPNIQGAMLHQKYAYLRFGKPTAKLTFTTGLNHQAQWGGSADYLRGTIFSTTGQLPSTLRDYVSVVLGIYPEAIANDRFTNFDGTNRLGNHVGSIDFAFDWKNDRHGLQLYHQHIYEDASGIAFQNVPDGLTGLSWRNLRRDRSGTLQVTRLVLELLTTTDQSGTTFDFNQSFQGRDNYFNHGQYVQGWSYQARTIGTPFIAPRTTFSPEVNANEGGGYFPNNRLVMWHIGAEALLRQAIRLTTRVSWSRNFGGYDQAFTAPYQQVSAMLAGQGRLPRLPNVWLTTSLAIDRGELYPASFGGFLSLQKRW</sequence>
<name>A0ABX0QFA4_9BACT</name>
<feature type="chain" id="PRO_5046914873" evidence="1">
    <location>
        <begin position="23"/>
        <end position="517"/>
    </location>
</feature>
<dbReference type="Gene3D" id="2.40.160.130">
    <property type="entry name" value="Capsule assembly protein Wzi"/>
    <property type="match status" value="1"/>
</dbReference>
<dbReference type="RefSeq" id="WP_166691825.1">
    <property type="nucleotide sequence ID" value="NZ_WAEL01000003.1"/>
</dbReference>
<reference evidence="2" key="1">
    <citation type="submission" date="2024-05" db="EMBL/GenBank/DDBJ databases">
        <authorList>
            <person name="Jung D.-H."/>
        </authorList>
    </citation>
    <scope>NUCLEOTIDE SEQUENCE</scope>
    <source>
        <strain evidence="2">JA-25</strain>
    </source>
</reference>
<evidence type="ECO:0000256" key="1">
    <source>
        <dbReference type="SAM" id="SignalP"/>
    </source>
</evidence>
<feature type="signal peptide" evidence="1">
    <location>
        <begin position="1"/>
        <end position="22"/>
    </location>
</feature>
<proteinExistence type="predicted"/>
<protein>
    <submittedName>
        <fullName evidence="2">Capsule assembly Wzi family protein</fullName>
    </submittedName>
</protein>
<dbReference type="Pfam" id="PF14052">
    <property type="entry name" value="Caps_assemb_Wzi"/>
    <property type="match status" value="1"/>
</dbReference>
<dbReference type="InterPro" id="IPR038636">
    <property type="entry name" value="Wzi_sf"/>
</dbReference>
<evidence type="ECO:0000313" key="3">
    <source>
        <dbReference type="Proteomes" id="UP000606008"/>
    </source>
</evidence>
<organism evidence="2 3">
    <name type="scientific">Fibrivirga algicola</name>
    <dbReference type="NCBI Taxonomy" id="2950420"/>
    <lineage>
        <taxon>Bacteria</taxon>
        <taxon>Pseudomonadati</taxon>
        <taxon>Bacteroidota</taxon>
        <taxon>Cytophagia</taxon>
        <taxon>Cytophagales</taxon>
        <taxon>Spirosomataceae</taxon>
        <taxon>Fibrivirga</taxon>
    </lineage>
</organism>
<dbReference type="Proteomes" id="UP000606008">
    <property type="component" value="Unassembled WGS sequence"/>
</dbReference>
<keyword evidence="3" id="KW-1185">Reference proteome</keyword>
<dbReference type="EMBL" id="WAEL01000003">
    <property type="protein sequence ID" value="NID10568.1"/>
    <property type="molecule type" value="Genomic_DNA"/>
</dbReference>
<keyword evidence="1" id="KW-0732">Signal</keyword>